<feature type="transmembrane region" description="Helical" evidence="1">
    <location>
        <begin position="41"/>
        <end position="59"/>
    </location>
</feature>
<proteinExistence type="predicted"/>
<dbReference type="AlphaFoldDB" id="A0A0F9FUM9"/>
<feature type="domain" description="Bacterial sugar transferase" evidence="2">
    <location>
        <begin position="259"/>
        <end position="395"/>
    </location>
</feature>
<evidence type="ECO:0000256" key="1">
    <source>
        <dbReference type="SAM" id="Phobius"/>
    </source>
</evidence>
<dbReference type="InterPro" id="IPR003362">
    <property type="entry name" value="Bact_transf"/>
</dbReference>
<comment type="caution">
    <text evidence="3">The sequence shown here is derived from an EMBL/GenBank/DDBJ whole genome shotgun (WGS) entry which is preliminary data.</text>
</comment>
<feature type="transmembrane region" description="Helical" evidence="1">
    <location>
        <begin position="264"/>
        <end position="288"/>
    </location>
</feature>
<dbReference type="Gene3D" id="3.40.50.720">
    <property type="entry name" value="NAD(P)-binding Rossmann-like Domain"/>
    <property type="match status" value="1"/>
</dbReference>
<sequence length="395" mass="45916">MASGAGRYSYLLRPLLIAIDLVVLLGATVFISLPAKVRPVLYIYITVSWLITTVGNSFYQVYRFTTLLKLIYLLLRQVILFTLVIFAFYGVLKNVSLQLLEIGKYISCSFIAIAFIKIGVFNLLKKYRILMGLNKRRVIILGKNAKTHRLKGFFQKNPAYGYEFVQMYDLKKKDKSFEEIKAFVLHSKIDEIYCSIAELKNEELAQLVNFAENNLKTLKFLPDNKDIFTKKIDYQYYGITPIISLRSLPMEQPINRFLKRMLDILMAVLVIFFILSWLAPLVAIFIVIESKGPVFFKQKRNGLDGKEFYCFKFRSMHLNERAHSKLVSKNDKRITKVGRFLRKTSIDELPQFINVLKGEMSTVGPRPHPLYQTDFYHLRVDRFMIRHLIKPGITG</sequence>
<keyword evidence="1" id="KW-0812">Transmembrane</keyword>
<dbReference type="EMBL" id="LAZR01022398">
    <property type="protein sequence ID" value="KKL81996.1"/>
    <property type="molecule type" value="Genomic_DNA"/>
</dbReference>
<keyword evidence="1" id="KW-1133">Transmembrane helix</keyword>
<dbReference type="PANTHER" id="PTHR30576:SF0">
    <property type="entry name" value="UNDECAPRENYL-PHOSPHATE N-ACETYLGALACTOSAMINYL 1-PHOSPHATE TRANSFERASE-RELATED"/>
    <property type="match status" value="1"/>
</dbReference>
<name>A0A0F9FUM9_9ZZZZ</name>
<evidence type="ECO:0000313" key="3">
    <source>
        <dbReference type="EMBL" id="KKL81996.1"/>
    </source>
</evidence>
<dbReference type="Pfam" id="PF13727">
    <property type="entry name" value="CoA_binding_3"/>
    <property type="match status" value="1"/>
</dbReference>
<feature type="non-terminal residue" evidence="3">
    <location>
        <position position="395"/>
    </location>
</feature>
<protein>
    <recommendedName>
        <fullName evidence="2">Bacterial sugar transferase domain-containing protein</fullName>
    </recommendedName>
</protein>
<feature type="transmembrane region" description="Helical" evidence="1">
    <location>
        <begin position="12"/>
        <end position="35"/>
    </location>
</feature>
<evidence type="ECO:0000259" key="2">
    <source>
        <dbReference type="Pfam" id="PF02397"/>
    </source>
</evidence>
<dbReference type="Pfam" id="PF02397">
    <property type="entry name" value="Bac_transf"/>
    <property type="match status" value="1"/>
</dbReference>
<accession>A0A0F9FUM9</accession>
<gene>
    <name evidence="3" type="ORF">LCGC14_1989190</name>
</gene>
<reference evidence="3" key="1">
    <citation type="journal article" date="2015" name="Nature">
        <title>Complex archaea that bridge the gap between prokaryotes and eukaryotes.</title>
        <authorList>
            <person name="Spang A."/>
            <person name="Saw J.H."/>
            <person name="Jorgensen S.L."/>
            <person name="Zaremba-Niedzwiedzka K."/>
            <person name="Martijn J."/>
            <person name="Lind A.E."/>
            <person name="van Eijk R."/>
            <person name="Schleper C."/>
            <person name="Guy L."/>
            <person name="Ettema T.J."/>
        </authorList>
    </citation>
    <scope>NUCLEOTIDE SEQUENCE</scope>
</reference>
<feature type="transmembrane region" description="Helical" evidence="1">
    <location>
        <begin position="71"/>
        <end position="92"/>
    </location>
</feature>
<dbReference type="PANTHER" id="PTHR30576">
    <property type="entry name" value="COLANIC BIOSYNTHESIS UDP-GLUCOSE LIPID CARRIER TRANSFERASE"/>
    <property type="match status" value="1"/>
</dbReference>
<organism evidence="3">
    <name type="scientific">marine sediment metagenome</name>
    <dbReference type="NCBI Taxonomy" id="412755"/>
    <lineage>
        <taxon>unclassified sequences</taxon>
        <taxon>metagenomes</taxon>
        <taxon>ecological metagenomes</taxon>
    </lineage>
</organism>
<keyword evidence="1" id="KW-0472">Membrane</keyword>
<feature type="transmembrane region" description="Helical" evidence="1">
    <location>
        <begin position="104"/>
        <end position="124"/>
    </location>
</feature>
<dbReference type="GO" id="GO:0016780">
    <property type="term" value="F:phosphotransferase activity, for other substituted phosphate groups"/>
    <property type="evidence" value="ECO:0007669"/>
    <property type="project" value="TreeGrafter"/>
</dbReference>